<evidence type="ECO:0000256" key="3">
    <source>
        <dbReference type="ARBA" id="ARBA00022692"/>
    </source>
</evidence>
<feature type="transmembrane region" description="Helical" evidence="6">
    <location>
        <begin position="616"/>
        <end position="636"/>
    </location>
</feature>
<gene>
    <name evidence="8" type="ORF">ABW18_18535</name>
</gene>
<dbReference type="PANTHER" id="PTHR33406">
    <property type="entry name" value="MEMBRANE PROTEIN MJ1562-RELATED"/>
    <property type="match status" value="1"/>
</dbReference>
<evidence type="ECO:0000259" key="7">
    <source>
        <dbReference type="PROSITE" id="PS50156"/>
    </source>
</evidence>
<dbReference type="InterPro" id="IPR000731">
    <property type="entry name" value="SSD"/>
</dbReference>
<feature type="transmembrane region" description="Helical" evidence="6">
    <location>
        <begin position="526"/>
        <end position="547"/>
    </location>
</feature>
<dbReference type="Pfam" id="PF03176">
    <property type="entry name" value="MMPL"/>
    <property type="match status" value="2"/>
</dbReference>
<feature type="transmembrane region" description="Helical" evidence="6">
    <location>
        <begin position="274"/>
        <end position="294"/>
    </location>
</feature>
<feature type="domain" description="SSD" evidence="7">
    <location>
        <begin position="195"/>
        <end position="325"/>
    </location>
</feature>
<feature type="transmembrane region" description="Helical" evidence="6">
    <location>
        <begin position="181"/>
        <end position="214"/>
    </location>
</feature>
<dbReference type="RefSeq" id="WP_049700496.1">
    <property type="nucleotide sequence ID" value="NZ_JAQDQF010000007.1"/>
</dbReference>
<feature type="transmembrane region" description="Helical" evidence="6">
    <location>
        <begin position="656"/>
        <end position="676"/>
    </location>
</feature>
<dbReference type="PANTHER" id="PTHR33406:SF13">
    <property type="entry name" value="MEMBRANE PROTEIN YDFJ"/>
    <property type="match status" value="1"/>
</dbReference>
<name>A0ABR5I8Z3_9ACTN</name>
<evidence type="ECO:0000256" key="2">
    <source>
        <dbReference type="ARBA" id="ARBA00022475"/>
    </source>
</evidence>
<dbReference type="SUPFAM" id="SSF82866">
    <property type="entry name" value="Multidrug efflux transporter AcrB transmembrane domain"/>
    <property type="match status" value="2"/>
</dbReference>
<evidence type="ECO:0000256" key="4">
    <source>
        <dbReference type="ARBA" id="ARBA00022989"/>
    </source>
</evidence>
<organism evidence="8 9">
    <name type="scientific">Gordonia jacobaea</name>
    <dbReference type="NCBI Taxonomy" id="122202"/>
    <lineage>
        <taxon>Bacteria</taxon>
        <taxon>Bacillati</taxon>
        <taxon>Actinomycetota</taxon>
        <taxon>Actinomycetes</taxon>
        <taxon>Mycobacteriales</taxon>
        <taxon>Gordoniaceae</taxon>
        <taxon>Gordonia</taxon>
    </lineage>
</organism>
<feature type="transmembrane region" description="Helical" evidence="6">
    <location>
        <begin position="300"/>
        <end position="326"/>
    </location>
</feature>
<dbReference type="Gene3D" id="1.20.1640.10">
    <property type="entry name" value="Multidrug efflux transporter AcrB transmembrane domain"/>
    <property type="match status" value="2"/>
</dbReference>
<reference evidence="8 9" key="1">
    <citation type="submission" date="2015-05" db="EMBL/GenBank/DDBJ databases">
        <title>Draft genome sequence of the bacterium Gordonia jacobaea a new member of the Gordonia genus.</title>
        <authorList>
            <person name="Jimenez-Galisteo G."/>
            <person name="Dominguez A."/>
            <person name="Munoz E."/>
            <person name="Vinas M."/>
        </authorList>
    </citation>
    <scope>NUCLEOTIDE SEQUENCE [LARGE SCALE GENOMIC DNA]</scope>
    <source>
        <strain evidence="9">mv1</strain>
    </source>
</reference>
<feature type="transmembrane region" description="Helical" evidence="6">
    <location>
        <begin position="12"/>
        <end position="30"/>
    </location>
</feature>
<dbReference type="PROSITE" id="PS50156">
    <property type="entry name" value="SSD"/>
    <property type="match status" value="1"/>
</dbReference>
<evidence type="ECO:0000256" key="5">
    <source>
        <dbReference type="ARBA" id="ARBA00023136"/>
    </source>
</evidence>
<dbReference type="InterPro" id="IPR050545">
    <property type="entry name" value="Mycobact_MmpL"/>
</dbReference>
<accession>A0ABR5I8Z3</accession>
<comment type="subcellular location">
    <subcellularLocation>
        <location evidence="1">Cell membrane</location>
        <topology evidence="1">Multi-pass membrane protein</topology>
    </subcellularLocation>
</comment>
<feature type="transmembrane region" description="Helical" evidence="6">
    <location>
        <begin position="357"/>
        <end position="377"/>
    </location>
</feature>
<evidence type="ECO:0000313" key="9">
    <source>
        <dbReference type="Proteomes" id="UP000037247"/>
    </source>
</evidence>
<comment type="caution">
    <text evidence="8">The sequence shown here is derived from an EMBL/GenBank/DDBJ whole genome shotgun (WGS) entry which is preliminary data.</text>
</comment>
<dbReference type="InterPro" id="IPR004869">
    <property type="entry name" value="MMPL_dom"/>
</dbReference>
<keyword evidence="3 6" id="KW-0812">Transmembrane</keyword>
<keyword evidence="9" id="KW-1185">Reference proteome</keyword>
<feature type="transmembrane region" description="Helical" evidence="6">
    <location>
        <begin position="226"/>
        <end position="247"/>
    </location>
</feature>
<dbReference type="EMBL" id="LDTZ01000021">
    <property type="protein sequence ID" value="KNA90051.1"/>
    <property type="molecule type" value="Genomic_DNA"/>
</dbReference>
<feature type="transmembrane region" description="Helical" evidence="6">
    <location>
        <begin position="567"/>
        <end position="587"/>
    </location>
</feature>
<evidence type="ECO:0000256" key="1">
    <source>
        <dbReference type="ARBA" id="ARBA00004651"/>
    </source>
</evidence>
<evidence type="ECO:0000313" key="8">
    <source>
        <dbReference type="EMBL" id="KNA90051.1"/>
    </source>
</evidence>
<keyword evidence="2" id="KW-1003">Cell membrane</keyword>
<evidence type="ECO:0000256" key="6">
    <source>
        <dbReference type="SAM" id="Phobius"/>
    </source>
</evidence>
<protein>
    <submittedName>
        <fullName evidence="8">Multidrug RND transporter</fullName>
    </submittedName>
</protein>
<keyword evidence="4 6" id="KW-1133">Transmembrane helix</keyword>
<feature type="transmembrane region" description="Helical" evidence="6">
    <location>
        <begin position="500"/>
        <end position="519"/>
    </location>
</feature>
<keyword evidence="5 6" id="KW-0472">Membrane</keyword>
<sequence>MTTLARLVVRHRWWVIAAWIVVALCGAFGASRATSALSYDFSLPGQSGYETNADITREFGSGGDNAPVLVVSKAAPGGSVDVESGSRIAAAAASAAPGARIASYTTHPELISRDRSTAVTVVYPKVVPGADPYVTSLPALQQVAKESTSATTSVAVTGVDALNAGGGGGVNVLVETIVGGVGALVVLALVFGSFLAITPLLTAAASILTTFLILWGLTSITEVSFIVQYLLALIGLGVAIDYALLIVTRWREARGNGYDGEQAVEQTLATAGRAVLFSGITVAVSLAALIALPVPFLRSIGFTGLLIPLISVVAALTLVPALLSVAGTKLEWPHRRSTSPDSRLWRRVGTVVVRHRWASTAIAVIVLAVLAIPVASLNLSSPTNASLASVGGPAGQAVDAVADAGLGSGLTTPVEIVTDSPQSIVEALRGRPGVAGVVAPTEWQRGSTHIVDAWTTVDSSTPEGGRAAADIRTVAEQHGGRVGGITAQNADFIDAVYGNIWWVLLLIVVVTFALLATALRSIVLPLKALVLNAFSLAAAFGVTVFIWQEGHGTSLLFGQDGAGAITIWIPVAVFAFLFGLSMDYEVFLLSRIKEEHDAGASTDTATIDGVARTGRLVTSAALILFLAFISLAQVPVTDVKILATALALGIILDATIVRGVLAPALVAALGPANWWVPKWWPGRATRQLQTESRTAS</sequence>
<dbReference type="Proteomes" id="UP000037247">
    <property type="component" value="Unassembled WGS sequence"/>
</dbReference>
<proteinExistence type="predicted"/>